<evidence type="ECO:0000313" key="2">
    <source>
        <dbReference type="Proteomes" id="UP001265259"/>
    </source>
</evidence>
<name>A0ABU3DGA3_9RHOB</name>
<gene>
    <name evidence="1" type="ORF">RM543_07825</name>
</gene>
<dbReference type="SUPFAM" id="SSF54427">
    <property type="entry name" value="NTF2-like"/>
    <property type="match status" value="1"/>
</dbReference>
<comment type="caution">
    <text evidence="1">The sequence shown here is derived from an EMBL/GenBank/DDBJ whole genome shotgun (WGS) entry which is preliminary data.</text>
</comment>
<sequence>MTDATDDDIWDHERRFWTGHAPFHDKTVPADTIMVFGPPLGVTKGDAARKALDEAPDWRGVEMSEKSIVRPAKNVAVTGYLAEGDAGNGAIHRVYCTSVWIARDDGWVQVQHQQTPAPEH</sequence>
<dbReference type="Proteomes" id="UP001265259">
    <property type="component" value="Unassembled WGS sequence"/>
</dbReference>
<organism evidence="1 2">
    <name type="scientific">Tropicimonas omnivorans</name>
    <dbReference type="NCBI Taxonomy" id="3075590"/>
    <lineage>
        <taxon>Bacteria</taxon>
        <taxon>Pseudomonadati</taxon>
        <taxon>Pseudomonadota</taxon>
        <taxon>Alphaproteobacteria</taxon>
        <taxon>Rhodobacterales</taxon>
        <taxon>Roseobacteraceae</taxon>
        <taxon>Tropicimonas</taxon>
    </lineage>
</organism>
<accession>A0ABU3DGA3</accession>
<dbReference type="EMBL" id="JAVRHL010000002">
    <property type="protein sequence ID" value="MDT0682589.1"/>
    <property type="molecule type" value="Genomic_DNA"/>
</dbReference>
<proteinExistence type="predicted"/>
<protein>
    <recommendedName>
        <fullName evidence="3">DUF4440 domain-containing protein</fullName>
    </recommendedName>
</protein>
<evidence type="ECO:0008006" key="3">
    <source>
        <dbReference type="Google" id="ProtNLM"/>
    </source>
</evidence>
<evidence type="ECO:0000313" key="1">
    <source>
        <dbReference type="EMBL" id="MDT0682589.1"/>
    </source>
</evidence>
<dbReference type="RefSeq" id="WP_311690330.1">
    <property type="nucleotide sequence ID" value="NZ_JAVRHL010000002.1"/>
</dbReference>
<dbReference type="InterPro" id="IPR032710">
    <property type="entry name" value="NTF2-like_dom_sf"/>
</dbReference>
<reference evidence="1 2" key="1">
    <citation type="submission" date="2023-09" db="EMBL/GenBank/DDBJ databases">
        <authorList>
            <person name="Rey-Velasco X."/>
        </authorList>
    </citation>
    <scope>NUCLEOTIDE SEQUENCE [LARGE SCALE GENOMIC DNA]</scope>
    <source>
        <strain evidence="1 2">F158</strain>
    </source>
</reference>
<keyword evidence="2" id="KW-1185">Reference proteome</keyword>